<dbReference type="InterPro" id="IPR001232">
    <property type="entry name" value="SKP1-like"/>
</dbReference>
<dbReference type="InterPro" id="IPR016072">
    <property type="entry name" value="Skp1_comp_dimer"/>
</dbReference>
<dbReference type="SUPFAM" id="SSF54695">
    <property type="entry name" value="POZ domain"/>
    <property type="match status" value="1"/>
</dbReference>
<dbReference type="AlphaFoldDB" id="A0ABD2XKY7"/>
<organism evidence="6 7">
    <name type="scientific">Trichogramma kaykai</name>
    <dbReference type="NCBI Taxonomy" id="54128"/>
    <lineage>
        <taxon>Eukaryota</taxon>
        <taxon>Metazoa</taxon>
        <taxon>Ecdysozoa</taxon>
        <taxon>Arthropoda</taxon>
        <taxon>Hexapoda</taxon>
        <taxon>Insecta</taxon>
        <taxon>Pterygota</taxon>
        <taxon>Neoptera</taxon>
        <taxon>Endopterygota</taxon>
        <taxon>Hymenoptera</taxon>
        <taxon>Apocrita</taxon>
        <taxon>Proctotrupomorpha</taxon>
        <taxon>Chalcidoidea</taxon>
        <taxon>Trichogrammatidae</taxon>
        <taxon>Trichogramma</taxon>
    </lineage>
</organism>
<dbReference type="PANTHER" id="PTHR11165">
    <property type="entry name" value="SKP1"/>
    <property type="match status" value="1"/>
</dbReference>
<comment type="caution">
    <text evidence="6">The sequence shown here is derived from an EMBL/GenBank/DDBJ whole genome shotgun (WGS) entry which is preliminary data.</text>
</comment>
<evidence type="ECO:0000256" key="3">
    <source>
        <dbReference type="PIRNR" id="PIRNR028729"/>
    </source>
</evidence>
<accession>A0ABD2XKY7</accession>
<dbReference type="InterPro" id="IPR016073">
    <property type="entry name" value="Skp1_comp_POZ"/>
</dbReference>
<dbReference type="InterPro" id="IPR036296">
    <property type="entry name" value="SKP1-like_dim_sf"/>
</dbReference>
<evidence type="ECO:0000313" key="7">
    <source>
        <dbReference type="Proteomes" id="UP001627154"/>
    </source>
</evidence>
<dbReference type="CDD" id="cd18322">
    <property type="entry name" value="BTB_POZ_SKP1"/>
    <property type="match status" value="1"/>
</dbReference>
<evidence type="ECO:0000256" key="1">
    <source>
        <dbReference type="ARBA" id="ARBA00009993"/>
    </source>
</evidence>
<dbReference type="SMART" id="SM00512">
    <property type="entry name" value="Skp1"/>
    <property type="match status" value="1"/>
</dbReference>
<proteinExistence type="inferred from homology"/>
<feature type="domain" description="SKP1 component dimerisation" evidence="4">
    <location>
        <begin position="103"/>
        <end position="129"/>
    </location>
</feature>
<comment type="pathway">
    <text evidence="3">Protein modification; protein ubiquitination.</text>
</comment>
<dbReference type="Gene3D" id="3.30.710.10">
    <property type="entry name" value="Potassium Channel Kv1.1, Chain A"/>
    <property type="match status" value="1"/>
</dbReference>
<evidence type="ECO:0000259" key="4">
    <source>
        <dbReference type="Pfam" id="PF01466"/>
    </source>
</evidence>
<keyword evidence="2 3" id="KW-0833">Ubl conjugation pathway</keyword>
<evidence type="ECO:0008006" key="8">
    <source>
        <dbReference type="Google" id="ProtNLM"/>
    </source>
</evidence>
<feature type="domain" description="SKP1 component POZ" evidence="5">
    <location>
        <begin position="3"/>
        <end position="67"/>
    </location>
</feature>
<reference evidence="6 7" key="1">
    <citation type="journal article" date="2024" name="bioRxiv">
        <title>A reference genome for Trichogramma kaykai: A tiny desert-dwelling parasitoid wasp with competing sex-ratio distorters.</title>
        <authorList>
            <person name="Culotta J."/>
            <person name="Lindsey A.R."/>
        </authorList>
    </citation>
    <scope>NUCLEOTIDE SEQUENCE [LARGE SCALE GENOMIC DNA]</scope>
    <source>
        <strain evidence="6 7">KSX58</strain>
    </source>
</reference>
<sequence length="137" mass="15708">METIKLQSVDGKEFKVDIEVAKSSTTIKTMLEDLPFLENNDNEPVPLPNVNGDILKLIIEWATHHVKEQKDAVEITPWEQKFLKDHDSQLQELILAANYLDVKRLLDITCFSVARQLKGKSPDEIKKRLEALIDVKD</sequence>
<dbReference type="Pfam" id="PF01466">
    <property type="entry name" value="Skp1"/>
    <property type="match status" value="1"/>
</dbReference>
<name>A0ABD2XKY7_9HYME</name>
<dbReference type="Pfam" id="PF03931">
    <property type="entry name" value="Skp1_POZ"/>
    <property type="match status" value="1"/>
</dbReference>
<dbReference type="InterPro" id="IPR016897">
    <property type="entry name" value="SKP1"/>
</dbReference>
<dbReference type="EMBL" id="JBJJXI010000019">
    <property type="protein sequence ID" value="KAL3406103.1"/>
    <property type="molecule type" value="Genomic_DNA"/>
</dbReference>
<evidence type="ECO:0000256" key="2">
    <source>
        <dbReference type="ARBA" id="ARBA00022786"/>
    </source>
</evidence>
<dbReference type="SUPFAM" id="SSF81382">
    <property type="entry name" value="Skp1 dimerisation domain-like"/>
    <property type="match status" value="1"/>
</dbReference>
<dbReference type="Proteomes" id="UP001627154">
    <property type="component" value="Unassembled WGS sequence"/>
</dbReference>
<keyword evidence="7" id="KW-1185">Reference proteome</keyword>
<dbReference type="PIRSF" id="PIRSF028729">
    <property type="entry name" value="E3_ubiquit_lig_SCF_Skp"/>
    <property type="match status" value="1"/>
</dbReference>
<protein>
    <recommendedName>
        <fullName evidence="8">SKP1-like protein</fullName>
    </recommendedName>
</protein>
<evidence type="ECO:0000259" key="5">
    <source>
        <dbReference type="Pfam" id="PF03931"/>
    </source>
</evidence>
<comment type="similarity">
    <text evidence="1 3">Belongs to the SKP1 family.</text>
</comment>
<evidence type="ECO:0000313" key="6">
    <source>
        <dbReference type="EMBL" id="KAL3406103.1"/>
    </source>
</evidence>
<dbReference type="InterPro" id="IPR011333">
    <property type="entry name" value="SKP1/BTB/POZ_sf"/>
</dbReference>
<gene>
    <name evidence="6" type="ORF">TKK_001492</name>
</gene>